<dbReference type="Pfam" id="PF00096">
    <property type="entry name" value="zf-C2H2"/>
    <property type="match status" value="7"/>
</dbReference>
<reference evidence="7" key="1">
    <citation type="submission" date="2022-11" db="EMBL/GenBank/DDBJ databases">
        <title>Centuries of genome instability and evolution in soft-shell clam transmissible cancer (bioRxiv).</title>
        <authorList>
            <person name="Hart S.F.M."/>
            <person name="Yonemitsu M.A."/>
            <person name="Giersch R.M."/>
            <person name="Beal B.F."/>
            <person name="Arriagada G."/>
            <person name="Davis B.W."/>
            <person name="Ostrander E.A."/>
            <person name="Goff S.P."/>
            <person name="Metzger M.J."/>
        </authorList>
    </citation>
    <scope>NUCLEOTIDE SEQUENCE</scope>
    <source>
        <strain evidence="7">MELC-2E11</strain>
        <tissue evidence="7">Siphon/mantle</tissue>
    </source>
</reference>
<feature type="domain" description="C2H2-type" evidence="6">
    <location>
        <begin position="351"/>
        <end position="378"/>
    </location>
</feature>
<dbReference type="EMBL" id="CP111021">
    <property type="protein sequence ID" value="WAR18149.1"/>
    <property type="molecule type" value="Genomic_DNA"/>
</dbReference>
<feature type="domain" description="C2H2-type" evidence="6">
    <location>
        <begin position="149"/>
        <end position="176"/>
    </location>
</feature>
<dbReference type="Pfam" id="PF12874">
    <property type="entry name" value="zf-met"/>
    <property type="match status" value="2"/>
</dbReference>
<dbReference type="PANTHER" id="PTHR24379:SF121">
    <property type="entry name" value="C2H2-TYPE DOMAIN-CONTAINING PROTEIN"/>
    <property type="match status" value="1"/>
</dbReference>
<feature type="domain" description="C2H2-type" evidence="6">
    <location>
        <begin position="83"/>
        <end position="110"/>
    </location>
</feature>
<name>A0ABY7F9X4_MYAAR</name>
<dbReference type="Proteomes" id="UP001164746">
    <property type="component" value="Chromosome 10"/>
</dbReference>
<feature type="domain" description="C2H2-type" evidence="6">
    <location>
        <begin position="441"/>
        <end position="468"/>
    </location>
</feature>
<keyword evidence="4" id="KW-0862">Zinc</keyword>
<dbReference type="InterPro" id="IPR036236">
    <property type="entry name" value="Znf_C2H2_sf"/>
</dbReference>
<keyword evidence="8" id="KW-1185">Reference proteome</keyword>
<evidence type="ECO:0000256" key="3">
    <source>
        <dbReference type="ARBA" id="ARBA00022771"/>
    </source>
</evidence>
<evidence type="ECO:0000256" key="4">
    <source>
        <dbReference type="ARBA" id="ARBA00022833"/>
    </source>
</evidence>
<feature type="domain" description="C2H2-type" evidence="6">
    <location>
        <begin position="11"/>
        <end position="38"/>
    </location>
</feature>
<dbReference type="InterPro" id="IPR013087">
    <property type="entry name" value="Znf_C2H2_type"/>
</dbReference>
<evidence type="ECO:0000313" key="7">
    <source>
        <dbReference type="EMBL" id="WAR18149.1"/>
    </source>
</evidence>
<keyword evidence="1" id="KW-0479">Metal-binding</keyword>
<feature type="domain" description="C2H2-type" evidence="6">
    <location>
        <begin position="192"/>
        <end position="219"/>
    </location>
</feature>
<accession>A0ABY7F9X4</accession>
<dbReference type="Pfam" id="PF13465">
    <property type="entry name" value="zf-H2C2_2"/>
    <property type="match status" value="1"/>
</dbReference>
<organism evidence="7 8">
    <name type="scientific">Mya arenaria</name>
    <name type="common">Soft-shell clam</name>
    <dbReference type="NCBI Taxonomy" id="6604"/>
    <lineage>
        <taxon>Eukaryota</taxon>
        <taxon>Metazoa</taxon>
        <taxon>Spiralia</taxon>
        <taxon>Lophotrochozoa</taxon>
        <taxon>Mollusca</taxon>
        <taxon>Bivalvia</taxon>
        <taxon>Autobranchia</taxon>
        <taxon>Heteroconchia</taxon>
        <taxon>Euheterodonta</taxon>
        <taxon>Imparidentia</taxon>
        <taxon>Neoheterodontei</taxon>
        <taxon>Myida</taxon>
        <taxon>Myoidea</taxon>
        <taxon>Myidae</taxon>
        <taxon>Mya</taxon>
    </lineage>
</organism>
<sequence length="599" mass="68980">IKVVHVDGKRYHKCFCGKFLSSRSALDRHTRTHTGEKPYCKVCGKWVQSRSHLLVHMRTHTGEKPYSCSVCSYRTAQSDSRHNPCSTCGKVFSSQFLLQVHVRVHTGEKPFKCEVCTYRSTQKGHVMRHMVSQHPEVFTSENLHGVKVNRCPICGKLFPSRAHVKLHMRVHTGEKPFVCQICGKDTNSMPEEWCSVCGKVFTSKQSLKVHQRIHTGEKPYSCHICGKMFNVKSNMKRHMVVHYINPGEEETEKEAKRWLNNINSPVRSLQQNISETMYLKGSFENSQWGKTIQTFSKSGNRNAHLKIHSGEKPHECRVCGKRFYTSNNSMVDTKTEEGQDTSMNGSNNKRYQCSFCYRLFSRAGNLNTHMRIHTGEKPYECSVCGKRFNRSLMYNSRPRGQELPVYEQSNKRYQCSYCQRTFSQSGNLTTHMRIHTGEKPFECSVCLKRFRRSNNMKTHMLGHIDLKASCANGVASFLHGNPVWKSIIECTLVKNRIPVKYARNSLVPRATGEDIWFVNQLVQSGSSIHCRGMEEMAPSTHAKPYTCRYCQKSFAKSGNLTSHERIHTGEKPYQCQVCQKRFNQRSNMRSHMAVHYITK</sequence>
<feature type="domain" description="C2H2-type" evidence="6">
    <location>
        <begin position="413"/>
        <end position="440"/>
    </location>
</feature>
<evidence type="ECO:0000256" key="1">
    <source>
        <dbReference type="ARBA" id="ARBA00022723"/>
    </source>
</evidence>
<keyword evidence="3 5" id="KW-0863">Zinc-finger</keyword>
<feature type="non-terminal residue" evidence="7">
    <location>
        <position position="1"/>
    </location>
</feature>
<dbReference type="PROSITE" id="PS00028">
    <property type="entry name" value="ZINC_FINGER_C2H2_1"/>
    <property type="match status" value="10"/>
</dbReference>
<feature type="domain" description="C2H2-type" evidence="6">
    <location>
        <begin position="220"/>
        <end position="242"/>
    </location>
</feature>
<dbReference type="SMART" id="SM00355">
    <property type="entry name" value="ZnF_C2H2"/>
    <property type="match status" value="12"/>
</dbReference>
<dbReference type="SUPFAM" id="SSF57667">
    <property type="entry name" value="beta-beta-alpha zinc fingers"/>
    <property type="match status" value="9"/>
</dbReference>
<feature type="domain" description="C2H2-type" evidence="6">
    <location>
        <begin position="38"/>
        <end position="65"/>
    </location>
</feature>
<evidence type="ECO:0000256" key="5">
    <source>
        <dbReference type="PROSITE-ProRule" id="PRU00042"/>
    </source>
</evidence>
<protein>
    <submittedName>
        <fullName evidence="7">ZFP26-like protein</fullName>
    </submittedName>
</protein>
<dbReference type="Gene3D" id="3.30.160.60">
    <property type="entry name" value="Classic Zinc Finger"/>
    <property type="match status" value="16"/>
</dbReference>
<gene>
    <name evidence="7" type="ORF">MAR_032743</name>
</gene>
<evidence type="ECO:0000256" key="2">
    <source>
        <dbReference type="ARBA" id="ARBA00022737"/>
    </source>
</evidence>
<dbReference type="PROSITE" id="PS50157">
    <property type="entry name" value="ZINC_FINGER_C2H2_2"/>
    <property type="match status" value="11"/>
</dbReference>
<evidence type="ECO:0000313" key="8">
    <source>
        <dbReference type="Proteomes" id="UP001164746"/>
    </source>
</evidence>
<proteinExistence type="predicted"/>
<dbReference type="PANTHER" id="PTHR24379">
    <property type="entry name" value="KRAB AND ZINC FINGER DOMAIN-CONTAINING"/>
    <property type="match status" value="1"/>
</dbReference>
<evidence type="ECO:0000259" key="6">
    <source>
        <dbReference type="PROSITE" id="PS50157"/>
    </source>
</evidence>
<feature type="domain" description="C2H2-type" evidence="6">
    <location>
        <begin position="573"/>
        <end position="599"/>
    </location>
</feature>
<feature type="domain" description="C2H2-type" evidence="6">
    <location>
        <begin position="545"/>
        <end position="572"/>
    </location>
</feature>
<keyword evidence="2" id="KW-0677">Repeat</keyword>